<organism evidence="2">
    <name type="scientific">Eutreptiella gymnastica</name>
    <dbReference type="NCBI Taxonomy" id="73025"/>
    <lineage>
        <taxon>Eukaryota</taxon>
        <taxon>Discoba</taxon>
        <taxon>Euglenozoa</taxon>
        <taxon>Euglenida</taxon>
        <taxon>Spirocuta</taxon>
        <taxon>Euglenophyceae</taxon>
        <taxon>Eutreptiales</taxon>
        <taxon>Eutreptiaceae</taxon>
        <taxon>Eutreptiella</taxon>
    </lineage>
</organism>
<proteinExistence type="predicted"/>
<protein>
    <submittedName>
        <fullName evidence="2">Uncharacterized protein</fullName>
    </submittedName>
</protein>
<sequence>MFMLIPNVLGFDLQPPPAQPGSHIPAAGSGSCAPSLDPEATTPALMENHPAPLVPVCVRAHALAERSARKRGSCTCLRLAWATPWRDEIASIGTMVIRLAGITLYAPQHPYR</sequence>
<dbReference type="AlphaFoldDB" id="A0A7S4G864"/>
<evidence type="ECO:0000256" key="1">
    <source>
        <dbReference type="SAM" id="MobiDB-lite"/>
    </source>
</evidence>
<reference evidence="2" key="1">
    <citation type="submission" date="2021-01" db="EMBL/GenBank/DDBJ databases">
        <authorList>
            <person name="Corre E."/>
            <person name="Pelletier E."/>
            <person name="Niang G."/>
            <person name="Scheremetjew M."/>
            <person name="Finn R."/>
            <person name="Kale V."/>
            <person name="Holt S."/>
            <person name="Cochrane G."/>
            <person name="Meng A."/>
            <person name="Brown T."/>
            <person name="Cohen L."/>
        </authorList>
    </citation>
    <scope>NUCLEOTIDE SEQUENCE</scope>
    <source>
        <strain evidence="2">CCMP1594</strain>
    </source>
</reference>
<dbReference type="EMBL" id="HBJA01115276">
    <property type="protein sequence ID" value="CAE0828379.1"/>
    <property type="molecule type" value="Transcribed_RNA"/>
</dbReference>
<gene>
    <name evidence="2" type="ORF">EGYM00163_LOCUS39648</name>
</gene>
<feature type="region of interest" description="Disordered" evidence="1">
    <location>
        <begin position="16"/>
        <end position="43"/>
    </location>
</feature>
<accession>A0A7S4G864</accession>
<evidence type="ECO:0000313" key="2">
    <source>
        <dbReference type="EMBL" id="CAE0828379.1"/>
    </source>
</evidence>
<name>A0A7S4G864_9EUGL</name>